<dbReference type="PANTHER" id="PTHR35399">
    <property type="entry name" value="SLR8030 PROTEIN"/>
    <property type="match status" value="1"/>
</dbReference>
<name>A0ABP7F127_9ACTN</name>
<comment type="caution">
    <text evidence="2">The sequence shown here is derived from an EMBL/GenBank/DDBJ whole genome shotgun (WGS) entry which is preliminary data.</text>
</comment>
<gene>
    <name evidence="2" type="ORF">GCM10022402_03270</name>
</gene>
<organism evidence="2 3">
    <name type="scientific">Salinactinospora qingdaonensis</name>
    <dbReference type="NCBI Taxonomy" id="702744"/>
    <lineage>
        <taxon>Bacteria</taxon>
        <taxon>Bacillati</taxon>
        <taxon>Actinomycetota</taxon>
        <taxon>Actinomycetes</taxon>
        <taxon>Streptosporangiales</taxon>
        <taxon>Nocardiopsidaceae</taxon>
        <taxon>Salinactinospora</taxon>
    </lineage>
</organism>
<dbReference type="EMBL" id="BAABDD010000001">
    <property type="protein sequence ID" value="GAA3725886.1"/>
    <property type="molecule type" value="Genomic_DNA"/>
</dbReference>
<proteinExistence type="predicted"/>
<dbReference type="PANTHER" id="PTHR35399:SF2">
    <property type="entry name" value="DUF839 DOMAIN-CONTAINING PROTEIN"/>
    <property type="match status" value="1"/>
</dbReference>
<dbReference type="InterPro" id="IPR006311">
    <property type="entry name" value="TAT_signal"/>
</dbReference>
<protein>
    <submittedName>
        <fullName evidence="2">PhoX family protein</fullName>
    </submittedName>
</protein>
<dbReference type="PROSITE" id="PS51318">
    <property type="entry name" value="TAT"/>
    <property type="match status" value="1"/>
</dbReference>
<evidence type="ECO:0000256" key="1">
    <source>
        <dbReference type="SAM" id="MobiDB-lite"/>
    </source>
</evidence>
<dbReference type="Pfam" id="PF05787">
    <property type="entry name" value="PhoX"/>
    <property type="match status" value="1"/>
</dbReference>
<dbReference type="Proteomes" id="UP001500908">
    <property type="component" value="Unassembled WGS sequence"/>
</dbReference>
<evidence type="ECO:0000313" key="3">
    <source>
        <dbReference type="Proteomes" id="UP001500908"/>
    </source>
</evidence>
<sequence length="690" mass="75769">MPDSASPRRILPLISHPGGRSRATCRFRCGDACFHEAPNTSENTYFGDIFSGVLSRRNALRAGAVGAGVSAVGVSGAFTPALADSWWHGKKGHGRGRSPRLRFHSVDANTDDAVTVPKHYDHRVVVRWGDPVTPDAPDFDFENQTAEAQEKQFGYNCDYVAFTEMGNRRGLLWVNHEYTNETLMFPGYTDGNEADLEQIKIAMAAHGGSIVELRRIWNSGAWRLVTWGWRYFNRRITVNTPMELSGPAAGDALLRTEADPDGVEVRGMLNNCAGGMTPWGTILTCEENFHQYFVGGEGAPEDAKPALSRYGVPTSGDTRSGNRRFDRVDERFDLSKHPNEANRFGYVVEVDPFNPHSKPRKRTMLGRFKHEGANVRLAKDRRVVVYMGDDERFDYIYKFVSDKKMRWGSRRTNEGLLDSGTLYVAKLTGNSPAEEFDGSGALPADGEFDGSGVWIPLCSDKESFVDGFTVAEVLVHTRLAADAVGATKMDRPEDMEASPVTGKVYCALTNNTARSPEQADEANPRANNKFGHILEIVEEGNDAAATDFGWSVPIVCGNPDDPSTYFAGYDKDKVVAISCPDNLTFDGDGNLWISTDGQPGTLDSNDALHAVPVEGKHRGEIKTFATVPQGAECCGPFITEDQKTVFIAPQHPGDGGSLDNPQSTWPDGKYYPRPSVVSIWHTRGRDVGHA</sequence>
<keyword evidence="3" id="KW-1185">Reference proteome</keyword>
<feature type="region of interest" description="Disordered" evidence="1">
    <location>
        <begin position="304"/>
        <end position="323"/>
    </location>
</feature>
<accession>A0ABP7F127</accession>
<dbReference type="RefSeq" id="WP_344966490.1">
    <property type="nucleotide sequence ID" value="NZ_BAABDD010000001.1"/>
</dbReference>
<evidence type="ECO:0000313" key="2">
    <source>
        <dbReference type="EMBL" id="GAA3725886.1"/>
    </source>
</evidence>
<dbReference type="SUPFAM" id="SSF101898">
    <property type="entry name" value="NHL repeat"/>
    <property type="match status" value="1"/>
</dbReference>
<reference evidence="3" key="1">
    <citation type="journal article" date="2019" name="Int. J. Syst. Evol. Microbiol.">
        <title>The Global Catalogue of Microorganisms (GCM) 10K type strain sequencing project: providing services to taxonomists for standard genome sequencing and annotation.</title>
        <authorList>
            <consortium name="The Broad Institute Genomics Platform"/>
            <consortium name="The Broad Institute Genome Sequencing Center for Infectious Disease"/>
            <person name="Wu L."/>
            <person name="Ma J."/>
        </authorList>
    </citation>
    <scope>NUCLEOTIDE SEQUENCE [LARGE SCALE GENOMIC DNA]</scope>
    <source>
        <strain evidence="3">JCM 17137</strain>
    </source>
</reference>
<dbReference type="InterPro" id="IPR008557">
    <property type="entry name" value="PhoX"/>
</dbReference>